<keyword evidence="5" id="KW-0786">Thiamine pyrophosphate</keyword>
<protein>
    <recommendedName>
        <fullName evidence="3">3-methyl-2-oxobutanoate dehydrogenase (2-methylpropanoyl-transferring)</fullName>
        <ecNumber evidence="3">1.2.4.4</ecNumber>
    </recommendedName>
</protein>
<dbReference type="AlphaFoldDB" id="A0A1J1DYM2"/>
<dbReference type="SMART" id="SM00861">
    <property type="entry name" value="Transket_pyr"/>
    <property type="match status" value="1"/>
</dbReference>
<dbReference type="CDD" id="cd02000">
    <property type="entry name" value="TPP_E1_PDC_ADC_BCADC"/>
    <property type="match status" value="1"/>
</dbReference>
<dbReference type="Pfam" id="PF02780">
    <property type="entry name" value="Transketolase_C"/>
    <property type="match status" value="1"/>
</dbReference>
<dbReference type="InterPro" id="IPR001017">
    <property type="entry name" value="DH_E1"/>
</dbReference>
<dbReference type="EMBL" id="AP014564">
    <property type="protein sequence ID" value="BAV95007.1"/>
    <property type="molecule type" value="Genomic_DNA"/>
</dbReference>
<comment type="cofactor">
    <cofactor evidence="1">
        <name>thiamine diphosphate</name>
        <dbReference type="ChEBI" id="CHEBI:58937"/>
    </cofactor>
</comment>
<reference evidence="7 8" key="1">
    <citation type="submission" date="2014-03" db="EMBL/GenBank/DDBJ databases">
        <title>complete genome sequence of Flavobacteriaceae bacterium JBKA-6.</title>
        <authorList>
            <person name="Takano T."/>
            <person name="Nakamura Y."/>
            <person name="Takuma S."/>
            <person name="Yasuike M."/>
            <person name="Matsuyama T."/>
            <person name="Sakai T."/>
            <person name="Fujiwara A."/>
            <person name="Kimoto K."/>
            <person name="Fukuda Y."/>
            <person name="Kondo H."/>
            <person name="Hirono I."/>
            <person name="Nakayasu C."/>
        </authorList>
    </citation>
    <scope>NUCLEOTIDE SEQUENCE [LARGE SCALE GENOMIC DNA]</scope>
    <source>
        <strain evidence="7 8">JBKA-6</strain>
    </source>
</reference>
<dbReference type="RefSeq" id="WP_096686455.1">
    <property type="nucleotide sequence ID" value="NZ_AP014564.1"/>
</dbReference>
<evidence type="ECO:0000256" key="4">
    <source>
        <dbReference type="ARBA" id="ARBA00023002"/>
    </source>
</evidence>
<evidence type="ECO:0000256" key="5">
    <source>
        <dbReference type="ARBA" id="ARBA00023052"/>
    </source>
</evidence>
<dbReference type="SUPFAM" id="SSF52922">
    <property type="entry name" value="TK C-terminal domain-like"/>
    <property type="match status" value="1"/>
</dbReference>
<dbReference type="InterPro" id="IPR029061">
    <property type="entry name" value="THDP-binding"/>
</dbReference>
<dbReference type="GO" id="GO:0007584">
    <property type="term" value="P:response to nutrient"/>
    <property type="evidence" value="ECO:0007669"/>
    <property type="project" value="TreeGrafter"/>
</dbReference>
<dbReference type="KEGG" id="ise:JBKA6_0994"/>
<dbReference type="OrthoDB" id="9769337at2"/>
<gene>
    <name evidence="7" type="ORF">JBKA6_0994</name>
</gene>
<evidence type="ECO:0000313" key="8">
    <source>
        <dbReference type="Proteomes" id="UP000243197"/>
    </source>
</evidence>
<dbReference type="Gene3D" id="3.40.50.920">
    <property type="match status" value="1"/>
</dbReference>
<dbReference type="GO" id="GO:0003863">
    <property type="term" value="F:branched-chain 2-oxo acid dehydrogenase activity"/>
    <property type="evidence" value="ECO:0007669"/>
    <property type="project" value="UniProtKB-EC"/>
</dbReference>
<keyword evidence="8" id="KW-1185">Reference proteome</keyword>
<dbReference type="InterPro" id="IPR033248">
    <property type="entry name" value="Transketolase_C"/>
</dbReference>
<evidence type="ECO:0000259" key="6">
    <source>
        <dbReference type="SMART" id="SM00861"/>
    </source>
</evidence>
<evidence type="ECO:0000313" key="7">
    <source>
        <dbReference type="EMBL" id="BAV95007.1"/>
    </source>
</evidence>
<dbReference type="InterPro" id="IPR005475">
    <property type="entry name" value="Transketolase-like_Pyr-bd"/>
</dbReference>
<name>A0A1J1DYM2_9FLAO</name>
<evidence type="ECO:0000256" key="2">
    <source>
        <dbReference type="ARBA" id="ARBA00003906"/>
    </source>
</evidence>
<dbReference type="PANTHER" id="PTHR42980:SF1">
    <property type="entry name" value="2-OXOISOVALERATE DEHYDROGENASE SUBUNIT BETA, MITOCHONDRIAL"/>
    <property type="match status" value="1"/>
</dbReference>
<dbReference type="Gene3D" id="3.40.50.970">
    <property type="match status" value="2"/>
</dbReference>
<dbReference type="Pfam" id="PF00676">
    <property type="entry name" value="E1_dh"/>
    <property type="match status" value="1"/>
</dbReference>
<feature type="domain" description="Transketolase-like pyrimidine-binding" evidence="6">
    <location>
        <begin position="473"/>
        <end position="647"/>
    </location>
</feature>
<dbReference type="InterPro" id="IPR009014">
    <property type="entry name" value="Transketo_C/PFOR_II"/>
</dbReference>
<dbReference type="PANTHER" id="PTHR42980">
    <property type="entry name" value="2-OXOISOVALERATE DEHYDROGENASE SUBUNIT BETA-RELATED"/>
    <property type="match status" value="1"/>
</dbReference>
<evidence type="ECO:0000256" key="3">
    <source>
        <dbReference type="ARBA" id="ARBA00012277"/>
    </source>
</evidence>
<dbReference type="SUPFAM" id="SSF52518">
    <property type="entry name" value="Thiamin diphosphate-binding fold (THDP-binding)"/>
    <property type="match status" value="2"/>
</dbReference>
<dbReference type="Pfam" id="PF02779">
    <property type="entry name" value="Transket_pyr"/>
    <property type="match status" value="1"/>
</dbReference>
<proteinExistence type="predicted"/>
<evidence type="ECO:0000256" key="1">
    <source>
        <dbReference type="ARBA" id="ARBA00001964"/>
    </source>
</evidence>
<accession>A0A1J1DYM2</accession>
<dbReference type="GO" id="GO:0009083">
    <property type="term" value="P:branched-chain amino acid catabolic process"/>
    <property type="evidence" value="ECO:0007669"/>
    <property type="project" value="TreeGrafter"/>
</dbReference>
<keyword evidence="4" id="KW-0560">Oxidoreductase</keyword>
<sequence>MSDAFDISFEDFRKEILEDYKLMLESRFTSLLGRREVLSGKAKFGIFGDGKEMAQIAMSKVFKKGDFRSGYYRDQTFMMAIGSLTPQNVFSALYGHTDIAFEPASSGRQMPGHYATHIVDDNGNFKNLIELKNSSSDISCTAAQMPKLLGLALASNVYRDVRELRDEKRFSNRGNEIAFGTIGDASTSEGHFFETINAAAVLQVPMIVSVWDDGYGISVPVKYQTAKSSISKALLGFQRTKTEKGIEIITVKGWDYPALIEAYSRAEKLARQESVPVLIHVEDITQPQGHSTSGSHERYKSDERLKFEKDFDCITKMKEWIINYNFIDEKGDSISLSNPEELDKIEKEAKENVTAQRKKAWDFYIDSIVNHRNDLLDIMGPLSQNLAEGHPVKVIFQEIRANREPNKRDLVSAARNSLIRLAGDNNHYKDKLKSWLDNYMNKIQLEYNSNLYDDSVYKVAYKEVVYDQEDAYVDGRVILRDNFDALLSKHNNLIIFGEDVGKIGDVNQGLEGLQQKYGKSRVFDTGIREATIIGQGIGMALRGLRPIAEIQYLDYLLYALQMMSDDLATTFYRTNGKQKVPLIVRTRGHRLEGIWHSGSPMGTIINSLRGIYVLVPRNMQKAAGFYNLLLQAQSPALVIESLNGYRLKERVPKTFADFTTPIGKVEVIREGTDITLVTYGSMCRIAVQASERLYELGISVEIIDVQSLVPLDLDKDILESLKKTNKLMVADEDVPGGASSYILQNILNQQGGFNFLDYNPVVITAKEHRPAYGTDGDYFSKPSVEDILEGAYSIMNEINPNKYHNI</sequence>
<organism evidence="7 8">
    <name type="scientific">Ichthyobacterium seriolicida</name>
    <dbReference type="NCBI Taxonomy" id="242600"/>
    <lineage>
        <taxon>Bacteria</taxon>
        <taxon>Pseudomonadati</taxon>
        <taxon>Bacteroidota</taxon>
        <taxon>Flavobacteriia</taxon>
        <taxon>Flavobacteriales</taxon>
        <taxon>Ichthyobacteriaceae</taxon>
        <taxon>Ichthyobacterium</taxon>
    </lineage>
</organism>
<dbReference type="Proteomes" id="UP000243197">
    <property type="component" value="Chromosome"/>
</dbReference>
<comment type="function">
    <text evidence="2">E1 component of the 2-oxoglutarate dehydrogenase (OGDH) complex which catalyzes the decarboxylation of 2-oxoglutarate, the first step in the conversion of 2-oxoglutarate to succinyl-CoA and CO(2).</text>
</comment>
<dbReference type="EC" id="1.2.4.4" evidence="3"/>